<proteinExistence type="predicted"/>
<organism evidence="3 4">
    <name type="scientific">Pyronema omphalodes (strain CBS 100304)</name>
    <name type="common">Pyronema confluens</name>
    <dbReference type="NCBI Taxonomy" id="1076935"/>
    <lineage>
        <taxon>Eukaryota</taxon>
        <taxon>Fungi</taxon>
        <taxon>Dikarya</taxon>
        <taxon>Ascomycota</taxon>
        <taxon>Pezizomycotina</taxon>
        <taxon>Pezizomycetes</taxon>
        <taxon>Pezizales</taxon>
        <taxon>Pyronemataceae</taxon>
        <taxon>Pyronema</taxon>
    </lineage>
</organism>
<dbReference type="EMBL" id="HF936136">
    <property type="protein sequence ID" value="CCX15154.1"/>
    <property type="molecule type" value="Genomic_DNA"/>
</dbReference>
<evidence type="ECO:0000313" key="3">
    <source>
        <dbReference type="EMBL" id="CCX15154.1"/>
    </source>
</evidence>
<accession>U4L8Q8</accession>
<gene>
    <name evidence="3" type="ORF">PCON_01429</name>
</gene>
<keyword evidence="4" id="KW-1185">Reference proteome</keyword>
<feature type="region of interest" description="Disordered" evidence="2">
    <location>
        <begin position="1"/>
        <end position="68"/>
    </location>
</feature>
<dbReference type="Proteomes" id="UP000018144">
    <property type="component" value="Unassembled WGS sequence"/>
</dbReference>
<feature type="compositionally biased region" description="Polar residues" evidence="2">
    <location>
        <begin position="10"/>
        <end position="26"/>
    </location>
</feature>
<reference evidence="3 4" key="1">
    <citation type="journal article" date="2013" name="PLoS Genet.">
        <title>The genome and development-dependent transcriptomes of Pyronema confluens: a window into fungal evolution.</title>
        <authorList>
            <person name="Traeger S."/>
            <person name="Altegoer F."/>
            <person name="Freitag M."/>
            <person name="Gabaldon T."/>
            <person name="Kempken F."/>
            <person name="Kumar A."/>
            <person name="Marcet-Houben M."/>
            <person name="Poggeler S."/>
            <person name="Stajich J.E."/>
            <person name="Nowrousian M."/>
        </authorList>
    </citation>
    <scope>NUCLEOTIDE SEQUENCE [LARGE SCALE GENOMIC DNA]</scope>
    <source>
        <strain evidence="4">CBS 100304</strain>
        <tissue evidence="3">Vegetative mycelium</tissue>
    </source>
</reference>
<evidence type="ECO:0000256" key="1">
    <source>
        <dbReference type="SAM" id="Coils"/>
    </source>
</evidence>
<dbReference type="AlphaFoldDB" id="U4L8Q8"/>
<feature type="coiled-coil region" evidence="1">
    <location>
        <begin position="75"/>
        <end position="126"/>
    </location>
</feature>
<sequence>MVHRHHPENSHSPSMQPHSGQHNAEPQDTAVPANPPQNSSPVTLNAMQEGERSTQKQLPAASEHPMSAPHMEALIQQHQEENNRIKYELTAAKEHSKFTLEAEKKIGKLKEQKAGLKKEVSFLHEKGMHLQN</sequence>
<feature type="compositionally biased region" description="Polar residues" evidence="2">
    <location>
        <begin position="36"/>
        <end position="46"/>
    </location>
</feature>
<protein>
    <submittedName>
        <fullName evidence="3">Uncharacterized protein</fullName>
    </submittedName>
</protein>
<evidence type="ECO:0000313" key="4">
    <source>
        <dbReference type="Proteomes" id="UP000018144"/>
    </source>
</evidence>
<name>U4L8Q8_PYROM</name>
<keyword evidence="1" id="KW-0175">Coiled coil</keyword>
<evidence type="ECO:0000256" key="2">
    <source>
        <dbReference type="SAM" id="MobiDB-lite"/>
    </source>
</evidence>